<dbReference type="PANTHER" id="PTHR11439:SF483">
    <property type="entry name" value="PEPTIDE SYNTHASE GLIP-LIKE, PUTATIVE (AFU_ORTHOLOGUE AFUA_3G12920)-RELATED"/>
    <property type="match status" value="1"/>
</dbReference>
<sequence length="317" mass="36217">MRVIGSDDEVIDEVMEKLKEQFEMVEKKTEKLKFLNIRIKIKQDGIELSQAEYVDRILENFGLKECNPAKTPLDSQTDLNESKNSEPANKLEYQSMLGSLMYLSTATRPDISYAVSKLSQFSNDPRKIHVTAAKRVFRYLKGTSDYSLKYSRESEDLRISTDASWNSEKGARSYSGYDVRLGQAVIGWKSRKQELVALSTCEAEIIAICEGVRELKWISGLLNSLGMEEYTKPPIVINSDSTSAINWIQRNNITNRTKHIERKYYFVRDELKKGSIRLSHVSSEDMEADFVTKSLNTIKHGRNVELLGLVDVNYIST</sequence>
<dbReference type="AlphaFoldDB" id="A0AAD9RGI9"/>
<evidence type="ECO:0000259" key="1">
    <source>
        <dbReference type="Pfam" id="PF07727"/>
    </source>
</evidence>
<dbReference type="Proteomes" id="UP001258017">
    <property type="component" value="Unassembled WGS sequence"/>
</dbReference>
<dbReference type="SUPFAM" id="SSF56672">
    <property type="entry name" value="DNA/RNA polymerases"/>
    <property type="match status" value="1"/>
</dbReference>
<proteinExistence type="predicted"/>
<dbReference type="PANTHER" id="PTHR11439">
    <property type="entry name" value="GAG-POL-RELATED RETROTRANSPOSON"/>
    <property type="match status" value="1"/>
</dbReference>
<name>A0AAD9RGI9_9HYME</name>
<comment type="caution">
    <text evidence="2">The sequence shown here is derived from an EMBL/GenBank/DDBJ whole genome shotgun (WGS) entry which is preliminary data.</text>
</comment>
<dbReference type="CDD" id="cd09272">
    <property type="entry name" value="RNase_HI_RT_Ty1"/>
    <property type="match status" value="1"/>
</dbReference>
<evidence type="ECO:0000313" key="2">
    <source>
        <dbReference type="EMBL" id="KAK2578631.1"/>
    </source>
</evidence>
<dbReference type="Gene3D" id="3.30.420.10">
    <property type="entry name" value="Ribonuclease H-like superfamily/Ribonuclease H"/>
    <property type="match status" value="1"/>
</dbReference>
<reference evidence="2" key="1">
    <citation type="submission" date="2021-08" db="EMBL/GenBank/DDBJ databases">
        <authorList>
            <person name="Misof B."/>
            <person name="Oliver O."/>
            <person name="Podsiadlowski L."/>
            <person name="Donath A."/>
            <person name="Peters R."/>
            <person name="Mayer C."/>
            <person name="Rust J."/>
            <person name="Gunkel S."/>
            <person name="Lesny P."/>
            <person name="Martin S."/>
            <person name="Oeyen J.P."/>
            <person name="Petersen M."/>
            <person name="Panagiotis P."/>
            <person name="Wilbrandt J."/>
            <person name="Tanja T."/>
        </authorList>
    </citation>
    <scope>NUCLEOTIDE SEQUENCE</scope>
    <source>
        <strain evidence="2">GBR_01_08_01A</strain>
        <tissue evidence="2">Thorax + abdomen</tissue>
    </source>
</reference>
<dbReference type="Pfam" id="PF07727">
    <property type="entry name" value="RVT_2"/>
    <property type="match status" value="1"/>
</dbReference>
<accession>A0AAD9RGI9</accession>
<gene>
    <name evidence="2" type="ORF">KPH14_003657</name>
</gene>
<protein>
    <recommendedName>
        <fullName evidence="1">Reverse transcriptase Ty1/copia-type domain-containing protein</fullName>
    </recommendedName>
</protein>
<organism evidence="2 3">
    <name type="scientific">Odynerus spinipes</name>
    <dbReference type="NCBI Taxonomy" id="1348599"/>
    <lineage>
        <taxon>Eukaryota</taxon>
        <taxon>Metazoa</taxon>
        <taxon>Ecdysozoa</taxon>
        <taxon>Arthropoda</taxon>
        <taxon>Hexapoda</taxon>
        <taxon>Insecta</taxon>
        <taxon>Pterygota</taxon>
        <taxon>Neoptera</taxon>
        <taxon>Endopterygota</taxon>
        <taxon>Hymenoptera</taxon>
        <taxon>Apocrita</taxon>
        <taxon>Aculeata</taxon>
        <taxon>Vespoidea</taxon>
        <taxon>Vespidae</taxon>
        <taxon>Eumeninae</taxon>
        <taxon>Odynerus</taxon>
    </lineage>
</organism>
<evidence type="ECO:0000313" key="3">
    <source>
        <dbReference type="Proteomes" id="UP001258017"/>
    </source>
</evidence>
<dbReference type="InterPro" id="IPR036397">
    <property type="entry name" value="RNaseH_sf"/>
</dbReference>
<dbReference type="EMBL" id="JAIFRP010000204">
    <property type="protein sequence ID" value="KAK2578631.1"/>
    <property type="molecule type" value="Genomic_DNA"/>
</dbReference>
<reference evidence="2" key="2">
    <citation type="journal article" date="2023" name="Commun. Biol.">
        <title>Intrasexual cuticular hydrocarbon dimorphism in a wasp sheds light on hydrocarbon biosynthesis genes in Hymenoptera.</title>
        <authorList>
            <person name="Moris V.C."/>
            <person name="Podsiadlowski L."/>
            <person name="Martin S."/>
            <person name="Oeyen J.P."/>
            <person name="Donath A."/>
            <person name="Petersen M."/>
            <person name="Wilbrandt J."/>
            <person name="Misof B."/>
            <person name="Liedtke D."/>
            <person name="Thamm M."/>
            <person name="Scheiner R."/>
            <person name="Schmitt T."/>
            <person name="Niehuis O."/>
        </authorList>
    </citation>
    <scope>NUCLEOTIDE SEQUENCE</scope>
    <source>
        <strain evidence="2">GBR_01_08_01A</strain>
    </source>
</reference>
<dbReference type="InterPro" id="IPR043502">
    <property type="entry name" value="DNA/RNA_pol_sf"/>
</dbReference>
<feature type="domain" description="Reverse transcriptase Ty1/copia-type" evidence="1">
    <location>
        <begin position="3"/>
        <end position="73"/>
    </location>
</feature>
<dbReference type="GO" id="GO:0071897">
    <property type="term" value="P:DNA biosynthetic process"/>
    <property type="evidence" value="ECO:0007669"/>
    <property type="project" value="UniProtKB-ARBA"/>
</dbReference>
<keyword evidence="3" id="KW-1185">Reference proteome</keyword>
<dbReference type="GO" id="GO:0003676">
    <property type="term" value="F:nucleic acid binding"/>
    <property type="evidence" value="ECO:0007669"/>
    <property type="project" value="InterPro"/>
</dbReference>
<dbReference type="InterPro" id="IPR013103">
    <property type="entry name" value="RVT_2"/>
</dbReference>